<dbReference type="GO" id="GO:0005829">
    <property type="term" value="C:cytosol"/>
    <property type="evidence" value="ECO:0007669"/>
    <property type="project" value="TreeGrafter"/>
</dbReference>
<evidence type="ECO:0000256" key="5">
    <source>
        <dbReference type="HAMAP-Rule" id="MF_00167"/>
    </source>
</evidence>
<keyword evidence="3 5" id="KW-0694">RNA-binding</keyword>
<dbReference type="GO" id="GO:0048027">
    <property type="term" value="F:mRNA 5'-UTR binding"/>
    <property type="evidence" value="ECO:0007669"/>
    <property type="project" value="UniProtKB-UniRule"/>
</dbReference>
<dbReference type="NCBIfam" id="NF002469">
    <property type="entry name" value="PRK01712.1"/>
    <property type="match status" value="1"/>
</dbReference>
<dbReference type="HAMAP" id="MF_00167">
    <property type="entry name" value="CsrA"/>
    <property type="match status" value="1"/>
</dbReference>
<dbReference type="InterPro" id="IPR003751">
    <property type="entry name" value="CsrA"/>
</dbReference>
<dbReference type="GO" id="GO:0045948">
    <property type="term" value="P:positive regulation of translational initiation"/>
    <property type="evidence" value="ECO:0007669"/>
    <property type="project" value="UniProtKB-UniRule"/>
</dbReference>
<organism evidence="6 7">
    <name type="scientific">Xenorhabdus eapokensis</name>
    <dbReference type="NCBI Taxonomy" id="1873482"/>
    <lineage>
        <taxon>Bacteria</taxon>
        <taxon>Pseudomonadati</taxon>
        <taxon>Pseudomonadota</taxon>
        <taxon>Gammaproteobacteria</taxon>
        <taxon>Enterobacterales</taxon>
        <taxon>Morganellaceae</taxon>
        <taxon>Xenorhabdus</taxon>
    </lineage>
</organism>
<evidence type="ECO:0000256" key="3">
    <source>
        <dbReference type="ARBA" id="ARBA00022884"/>
    </source>
</evidence>
<dbReference type="OrthoDB" id="9809061at2"/>
<comment type="similarity">
    <text evidence="5">Belongs to the CsrA/RsmA family.</text>
</comment>
<dbReference type="RefSeq" id="WP_074025339.1">
    <property type="nucleotide sequence ID" value="NZ_CAWNAG010000204.1"/>
</dbReference>
<dbReference type="SUPFAM" id="SSF117130">
    <property type="entry name" value="CsrA-like"/>
    <property type="match status" value="1"/>
</dbReference>
<dbReference type="Gene3D" id="2.60.40.4380">
    <property type="entry name" value="Translational regulator CsrA"/>
    <property type="match status" value="1"/>
</dbReference>
<comment type="subunit">
    <text evidence="5">Homodimer; the beta-strands of each monomer intercalate to form a hydrophobic core, while the alpha-helices form wings that extend away from the core.</text>
</comment>
<comment type="caution">
    <text evidence="6">The sequence shown here is derived from an EMBL/GenBank/DDBJ whole genome shotgun (WGS) entry which is preliminary data.</text>
</comment>
<keyword evidence="7" id="KW-1185">Reference proteome</keyword>
<dbReference type="InterPro" id="IPR036107">
    <property type="entry name" value="CsrA_sf"/>
</dbReference>
<keyword evidence="4 5" id="KW-0010">Activator</keyword>
<comment type="subcellular location">
    <subcellularLocation>
        <location evidence="5">Cytoplasm</location>
    </subcellularLocation>
</comment>
<dbReference type="EMBL" id="MKGQ01000091">
    <property type="protein sequence ID" value="OKO98156.1"/>
    <property type="molecule type" value="Genomic_DNA"/>
</dbReference>
<keyword evidence="5" id="KW-0678">Repressor</keyword>
<evidence type="ECO:0000256" key="4">
    <source>
        <dbReference type="ARBA" id="ARBA00023159"/>
    </source>
</evidence>
<reference evidence="6 7" key="1">
    <citation type="submission" date="2016-09" db="EMBL/GenBank/DDBJ databases">
        <title>Xenorhabdus thuongxuanensis sp. nov. and Xenorhabdus eapokensis sp. nov., isolated from Steinernema species.</title>
        <authorList>
            <person name="Kaempfer P."/>
            <person name="Tobias N.J."/>
            <person name="Phan Ke L."/>
            <person name="Bode H.B."/>
            <person name="Glaeser S.P."/>
        </authorList>
    </citation>
    <scope>NUCLEOTIDE SEQUENCE [LARGE SCALE GENOMIC DNA]</scope>
    <source>
        <strain evidence="6 7">DL20</strain>
    </source>
</reference>
<sequence>MLTLTRRPQEKIMIGDDIVITVLRAQSNKVKIRIEAPKETPVHREEIYQRIQQEYNKVE</sequence>
<dbReference type="Proteomes" id="UP000186268">
    <property type="component" value="Unassembled WGS sequence"/>
</dbReference>
<evidence type="ECO:0000256" key="2">
    <source>
        <dbReference type="ARBA" id="ARBA00022845"/>
    </source>
</evidence>
<evidence type="ECO:0000256" key="1">
    <source>
        <dbReference type="ARBA" id="ARBA00022490"/>
    </source>
</evidence>
<protein>
    <recommendedName>
        <fullName evidence="5">Translational regulator CsrA</fullName>
    </recommendedName>
    <alternativeName>
        <fullName evidence="5">Carbon storage regulator</fullName>
    </alternativeName>
</protein>
<dbReference type="GO" id="GO:0006109">
    <property type="term" value="P:regulation of carbohydrate metabolic process"/>
    <property type="evidence" value="ECO:0007669"/>
    <property type="project" value="UniProtKB-UniRule"/>
</dbReference>
<name>A0A1Q5TD61_9GAMM</name>
<dbReference type="AlphaFoldDB" id="A0A1Q5TD61"/>
<gene>
    <name evidence="5" type="primary">csrA</name>
    <name evidence="6" type="ORF">Xedl_03857</name>
</gene>
<dbReference type="GO" id="GO:0045947">
    <property type="term" value="P:negative regulation of translational initiation"/>
    <property type="evidence" value="ECO:0007669"/>
    <property type="project" value="UniProtKB-UniRule"/>
</dbReference>
<accession>A0A1Q5TD61</accession>
<keyword evidence="1 5" id="KW-0963">Cytoplasm</keyword>
<dbReference type="PANTHER" id="PTHR34984:SF1">
    <property type="entry name" value="CARBON STORAGE REGULATOR"/>
    <property type="match status" value="1"/>
</dbReference>
<comment type="function">
    <text evidence="5">A key translational regulator that binds mRNA to regulate translation initiation and/or mRNA stability. Mediates global changes in gene expression, shifting from rapid growth to stress survival by linking envelope stress, the stringent response and the catabolite repression systems. Usually binds in the 5'-UTR; binding at or near the Shine-Dalgarno sequence prevents ribosome-binding, repressing translation, binding elsewhere in the 5'-UTR can activate translation and/or stabilize the mRNA. Its function is antagonized by small RNA(s).</text>
</comment>
<evidence type="ECO:0000313" key="7">
    <source>
        <dbReference type="Proteomes" id="UP000186268"/>
    </source>
</evidence>
<dbReference type="STRING" id="1873482.Xedl_03857"/>
<evidence type="ECO:0000313" key="6">
    <source>
        <dbReference type="EMBL" id="OKO98156.1"/>
    </source>
</evidence>
<dbReference type="GO" id="GO:0006402">
    <property type="term" value="P:mRNA catabolic process"/>
    <property type="evidence" value="ECO:0007669"/>
    <property type="project" value="InterPro"/>
</dbReference>
<proteinExistence type="inferred from homology"/>
<dbReference type="Pfam" id="PF02599">
    <property type="entry name" value="CsrA"/>
    <property type="match status" value="1"/>
</dbReference>
<dbReference type="PANTHER" id="PTHR34984">
    <property type="entry name" value="CARBON STORAGE REGULATOR"/>
    <property type="match status" value="1"/>
</dbReference>
<dbReference type="NCBIfam" id="TIGR00202">
    <property type="entry name" value="csrA"/>
    <property type="match status" value="1"/>
</dbReference>
<keyword evidence="2 5" id="KW-0810">Translation regulation</keyword>